<reference evidence="1 2" key="1">
    <citation type="journal article" date="2018" name="PLoS ONE">
        <title>The draft genome of Kipferlia bialata reveals reductive genome evolution in fornicate parasites.</title>
        <authorList>
            <person name="Tanifuji G."/>
            <person name="Takabayashi S."/>
            <person name="Kume K."/>
            <person name="Takagi M."/>
            <person name="Nakayama T."/>
            <person name="Kamikawa R."/>
            <person name="Inagaki Y."/>
            <person name="Hashimoto T."/>
        </authorList>
    </citation>
    <scope>NUCLEOTIDE SEQUENCE [LARGE SCALE GENOMIC DNA]</scope>
    <source>
        <strain evidence="1">NY0173</strain>
    </source>
</reference>
<dbReference type="EMBL" id="BDIP01007491">
    <property type="protein sequence ID" value="GIQ91314.1"/>
    <property type="molecule type" value="Genomic_DNA"/>
</dbReference>
<comment type="caution">
    <text evidence="1">The sequence shown here is derived from an EMBL/GenBank/DDBJ whole genome shotgun (WGS) entry which is preliminary data.</text>
</comment>
<evidence type="ECO:0000313" key="2">
    <source>
        <dbReference type="Proteomes" id="UP000265618"/>
    </source>
</evidence>
<name>A0A9K3D996_9EUKA</name>
<accession>A0A9K3D996</accession>
<evidence type="ECO:0000313" key="1">
    <source>
        <dbReference type="EMBL" id="GIQ91314.1"/>
    </source>
</evidence>
<sequence>MPVPDDWEYDAEDSHPMEGNARVRLTDRLAKLEDRHAQLIDLL</sequence>
<gene>
    <name evidence="1" type="ORF">KIPB_014504</name>
</gene>
<protein>
    <submittedName>
        <fullName evidence="1">Uncharacterized protein</fullName>
    </submittedName>
</protein>
<dbReference type="AlphaFoldDB" id="A0A9K3D996"/>
<proteinExistence type="predicted"/>
<dbReference type="Proteomes" id="UP000265618">
    <property type="component" value="Unassembled WGS sequence"/>
</dbReference>
<organism evidence="1 2">
    <name type="scientific">Kipferlia bialata</name>
    <dbReference type="NCBI Taxonomy" id="797122"/>
    <lineage>
        <taxon>Eukaryota</taxon>
        <taxon>Metamonada</taxon>
        <taxon>Carpediemonas-like organisms</taxon>
        <taxon>Kipferlia</taxon>
    </lineage>
</organism>
<feature type="non-terminal residue" evidence="1">
    <location>
        <position position="43"/>
    </location>
</feature>
<keyword evidence="2" id="KW-1185">Reference proteome</keyword>